<dbReference type="RefSeq" id="WP_345937229.1">
    <property type="nucleotide sequence ID" value="NZ_JBBKTW010000003.1"/>
</dbReference>
<dbReference type="Proteomes" id="UP001413721">
    <property type="component" value="Unassembled WGS sequence"/>
</dbReference>
<organism evidence="2 3">
    <name type="scientific">Tistrella arctica</name>
    <dbReference type="NCBI Taxonomy" id="3133430"/>
    <lineage>
        <taxon>Bacteria</taxon>
        <taxon>Pseudomonadati</taxon>
        <taxon>Pseudomonadota</taxon>
        <taxon>Alphaproteobacteria</taxon>
        <taxon>Geminicoccales</taxon>
        <taxon>Geminicoccaceae</taxon>
        <taxon>Tistrella</taxon>
    </lineage>
</organism>
<sequence length="48" mass="5061">MSFHGTEENQAEASKPAFEPSILREHGSVEALTHNAADSGTDAGNYVS</sequence>
<protein>
    <submittedName>
        <fullName evidence="2">Uncharacterized protein</fullName>
    </submittedName>
</protein>
<evidence type="ECO:0000313" key="2">
    <source>
        <dbReference type="EMBL" id="MEN2988598.1"/>
    </source>
</evidence>
<accession>A0ABU9YIJ1</accession>
<comment type="caution">
    <text evidence="2">The sequence shown here is derived from an EMBL/GenBank/DDBJ whole genome shotgun (WGS) entry which is preliminary data.</text>
</comment>
<evidence type="ECO:0000256" key="1">
    <source>
        <dbReference type="SAM" id="MobiDB-lite"/>
    </source>
</evidence>
<gene>
    <name evidence="2" type="ORF">WG926_09805</name>
</gene>
<feature type="region of interest" description="Disordered" evidence="1">
    <location>
        <begin position="1"/>
        <end position="48"/>
    </location>
</feature>
<keyword evidence="3" id="KW-1185">Reference proteome</keyword>
<name>A0ABU9YIJ1_9PROT</name>
<dbReference type="EMBL" id="JBBKTW010000003">
    <property type="protein sequence ID" value="MEN2988598.1"/>
    <property type="molecule type" value="Genomic_DNA"/>
</dbReference>
<evidence type="ECO:0000313" key="3">
    <source>
        <dbReference type="Proteomes" id="UP001413721"/>
    </source>
</evidence>
<proteinExistence type="predicted"/>
<reference evidence="2 3" key="1">
    <citation type="submission" date="2024-03" db="EMBL/GenBank/DDBJ databases">
        <title>High-quality draft genome sequencing of Tistrella sp. BH-R2-4.</title>
        <authorList>
            <person name="Dong C."/>
        </authorList>
    </citation>
    <scope>NUCLEOTIDE SEQUENCE [LARGE SCALE GENOMIC DNA]</scope>
    <source>
        <strain evidence="2 3">BH-R2-4</strain>
    </source>
</reference>